<gene>
    <name evidence="1" type="ORF">ACFSQW_00615</name>
</gene>
<dbReference type="RefSeq" id="WP_210356264.1">
    <property type="nucleotide sequence ID" value="NZ_JAEQMU010000007.1"/>
</dbReference>
<comment type="caution">
    <text evidence="1">The sequence shown here is derived from an EMBL/GenBank/DDBJ whole genome shotgun (WGS) entry which is preliminary data.</text>
</comment>
<dbReference type="EMBL" id="JBHULD010000001">
    <property type="protein sequence ID" value="MFD2552871.1"/>
    <property type="molecule type" value="Genomic_DNA"/>
</dbReference>
<evidence type="ECO:0000313" key="2">
    <source>
        <dbReference type="Proteomes" id="UP001597440"/>
    </source>
</evidence>
<protein>
    <submittedName>
        <fullName evidence="1">Uncharacterized protein</fullName>
    </submittedName>
</protein>
<sequence>MTTTKEYTFQEEEKLESLIHNYSIYNEKASFEKYSRLLDQCFTNLLDYTSLSSDQQKDAKHILNILECCIKDLYRLHRAAQEENFYVLTISQKITPNPYCKEEKLEEEIAEMKRKLFKHKIRHLGYEEIFNIYLFLDRLFETNGILDWLDLISEWKKEIEKEYRSIYNSEIHRPAWIFFHFHQILEAYYIIIKSGIDSHPNTPTEYYHSDNSIVHSDVATVINPFEYLECLTYDVPIVKMKADVQLLYDYATKDIPNREKSALDIINIAGYIKALMETAYLVTQTPYIPDDWLKPEKWQRYLNYIRPIIEPIAFEYLSKKEQKKPYKAIKKYLWSIWKSRYTLDTWEEYALDPERKLEDRRSEFIEINKIIEAIYIIYYDLLSKEQITVEEGSSKVE</sequence>
<reference evidence="2" key="1">
    <citation type="journal article" date="2019" name="Int. J. Syst. Evol. Microbiol.">
        <title>The Global Catalogue of Microorganisms (GCM) 10K type strain sequencing project: providing services to taxonomists for standard genome sequencing and annotation.</title>
        <authorList>
            <consortium name="The Broad Institute Genomics Platform"/>
            <consortium name="The Broad Institute Genome Sequencing Center for Infectious Disease"/>
            <person name="Wu L."/>
            <person name="Ma J."/>
        </authorList>
    </citation>
    <scope>NUCLEOTIDE SEQUENCE [LARGE SCALE GENOMIC DNA]</scope>
    <source>
        <strain evidence="2">KCTC 52298</strain>
    </source>
</reference>
<dbReference type="Proteomes" id="UP001597440">
    <property type="component" value="Unassembled WGS sequence"/>
</dbReference>
<proteinExistence type="predicted"/>
<keyword evidence="2" id="KW-1185">Reference proteome</keyword>
<evidence type="ECO:0000313" key="1">
    <source>
        <dbReference type="EMBL" id="MFD2552871.1"/>
    </source>
</evidence>
<organism evidence="1 2">
    <name type="scientific">Sphingobacterium tabacisoli</name>
    <dbReference type="NCBI Taxonomy" id="2044855"/>
    <lineage>
        <taxon>Bacteria</taxon>
        <taxon>Pseudomonadati</taxon>
        <taxon>Bacteroidota</taxon>
        <taxon>Sphingobacteriia</taxon>
        <taxon>Sphingobacteriales</taxon>
        <taxon>Sphingobacteriaceae</taxon>
        <taxon>Sphingobacterium</taxon>
    </lineage>
</organism>
<name>A0ABW5KW69_9SPHI</name>
<accession>A0ABW5KW69</accession>